<feature type="compositionally biased region" description="Polar residues" evidence="1">
    <location>
        <begin position="247"/>
        <end position="258"/>
    </location>
</feature>
<feature type="compositionally biased region" description="Low complexity" evidence="1">
    <location>
        <begin position="201"/>
        <end position="246"/>
    </location>
</feature>
<protein>
    <recommendedName>
        <fullName evidence="4">Rho termination factor-like protein</fullName>
    </recommendedName>
</protein>
<evidence type="ECO:0000313" key="3">
    <source>
        <dbReference type="Proteomes" id="UP000319825"/>
    </source>
</evidence>
<sequence length="362" mass="38023">MAQRNSSGRGGTATATKRQAGNQTPSTPQISESEISRMRVDDIRGQLRRRGVSGISALRKPELVKTLARTLRAEGRAGGAARGATGPAGRAPGKKAAAGARKAAGGARKTTTARAKAAPAPARKAAAKKAAPAKKAPAKKAAAKRAAPAKKAPARKTAAKTAPARKAAAKTAAAKKAPTRKAAAKKAPPTRKTAAKKAPARKAAPAKRAAAAKATTGGRGQRAAAAPARKAATGPGARTGTRTGPASSRSVRSSQVITSLEDRPERPGRSLVTTNHDVIRRWAQERNARPATIAGTEREGRPGVLTFNMPGYRESSRVREVSWDDWFRTFDERAVNLIYQEQMRDGRQSNFFRTEAPHREDA</sequence>
<dbReference type="Proteomes" id="UP000319825">
    <property type="component" value="Unassembled WGS sequence"/>
</dbReference>
<evidence type="ECO:0000256" key="1">
    <source>
        <dbReference type="SAM" id="MobiDB-lite"/>
    </source>
</evidence>
<accession>A0A562I7X5</accession>
<dbReference type="AlphaFoldDB" id="A0A562I7X5"/>
<feature type="region of interest" description="Disordered" evidence="1">
    <location>
        <begin position="1"/>
        <end position="55"/>
    </location>
</feature>
<organism evidence="2 3">
    <name type="scientific">Micromonospora olivasterospora</name>
    <dbReference type="NCBI Taxonomy" id="1880"/>
    <lineage>
        <taxon>Bacteria</taxon>
        <taxon>Bacillati</taxon>
        <taxon>Actinomycetota</taxon>
        <taxon>Actinomycetes</taxon>
        <taxon>Micromonosporales</taxon>
        <taxon>Micromonosporaceae</taxon>
        <taxon>Micromonospora</taxon>
    </lineage>
</organism>
<feature type="compositionally biased region" description="Low complexity" evidence="1">
    <location>
        <begin position="159"/>
        <end position="176"/>
    </location>
</feature>
<comment type="caution">
    <text evidence="2">The sequence shown here is derived from an EMBL/GenBank/DDBJ whole genome shotgun (WGS) entry which is preliminary data.</text>
</comment>
<gene>
    <name evidence="2" type="ORF">JD77_01741</name>
</gene>
<evidence type="ECO:0008006" key="4">
    <source>
        <dbReference type="Google" id="ProtNLM"/>
    </source>
</evidence>
<feature type="region of interest" description="Disordered" evidence="1">
    <location>
        <begin position="74"/>
        <end position="277"/>
    </location>
</feature>
<feature type="compositionally biased region" description="Polar residues" evidence="1">
    <location>
        <begin position="1"/>
        <end position="33"/>
    </location>
</feature>
<dbReference type="EMBL" id="VLKE01000001">
    <property type="protein sequence ID" value="TWH66783.1"/>
    <property type="molecule type" value="Genomic_DNA"/>
</dbReference>
<name>A0A562I7X5_MICOL</name>
<feature type="compositionally biased region" description="Basic and acidic residues" evidence="1">
    <location>
        <begin position="34"/>
        <end position="45"/>
    </location>
</feature>
<feature type="compositionally biased region" description="Low complexity" evidence="1">
    <location>
        <begin position="82"/>
        <end position="135"/>
    </location>
</feature>
<proteinExistence type="predicted"/>
<keyword evidence="3" id="KW-1185">Reference proteome</keyword>
<reference evidence="2 3" key="1">
    <citation type="submission" date="2019-07" db="EMBL/GenBank/DDBJ databases">
        <title>R&amp;d 2014.</title>
        <authorList>
            <person name="Klenk H.-P."/>
        </authorList>
    </citation>
    <scope>NUCLEOTIDE SEQUENCE [LARGE SCALE GENOMIC DNA]</scope>
    <source>
        <strain evidence="2 3">DSM 43868</strain>
    </source>
</reference>
<evidence type="ECO:0000313" key="2">
    <source>
        <dbReference type="EMBL" id="TWH66783.1"/>
    </source>
</evidence>